<dbReference type="CDD" id="cd22095">
    <property type="entry name" value="F-box_FBXO18"/>
    <property type="match status" value="1"/>
</dbReference>
<feature type="compositionally biased region" description="Polar residues" evidence="5">
    <location>
        <begin position="1"/>
        <end position="14"/>
    </location>
</feature>
<dbReference type="GO" id="GO:0016787">
    <property type="term" value="F:hydrolase activity"/>
    <property type="evidence" value="ECO:0007669"/>
    <property type="project" value="UniProtKB-KW"/>
</dbReference>
<dbReference type="STRING" id="7574.A0A1S3ISA2"/>
<dbReference type="PANTHER" id="PTHR11070:SF30">
    <property type="entry name" value="F-BOX DNA HELICASE 1"/>
    <property type="match status" value="1"/>
</dbReference>
<keyword evidence="4" id="KW-0067">ATP-binding</keyword>
<feature type="compositionally biased region" description="Polar residues" evidence="5">
    <location>
        <begin position="23"/>
        <end position="32"/>
    </location>
</feature>
<dbReference type="GO" id="GO:0005524">
    <property type="term" value="F:ATP binding"/>
    <property type="evidence" value="ECO:0007669"/>
    <property type="project" value="UniProtKB-KW"/>
</dbReference>
<accession>A0A1S3ISA2</accession>
<name>A0A1S3ISA2_LINAN</name>
<keyword evidence="3" id="KW-0347">Helicase</keyword>
<evidence type="ECO:0000256" key="4">
    <source>
        <dbReference type="ARBA" id="ARBA00022840"/>
    </source>
</evidence>
<dbReference type="GO" id="GO:0003677">
    <property type="term" value="F:DNA binding"/>
    <property type="evidence" value="ECO:0007669"/>
    <property type="project" value="InterPro"/>
</dbReference>
<keyword evidence="1" id="KW-0547">Nucleotide-binding</keyword>
<organism evidence="7 8">
    <name type="scientific">Lingula anatina</name>
    <name type="common">Brachiopod</name>
    <name type="synonym">Lingula unguis</name>
    <dbReference type="NCBI Taxonomy" id="7574"/>
    <lineage>
        <taxon>Eukaryota</taxon>
        <taxon>Metazoa</taxon>
        <taxon>Spiralia</taxon>
        <taxon>Lophotrochozoa</taxon>
        <taxon>Brachiopoda</taxon>
        <taxon>Linguliformea</taxon>
        <taxon>Lingulata</taxon>
        <taxon>Lingulida</taxon>
        <taxon>Linguloidea</taxon>
        <taxon>Lingulidae</taxon>
        <taxon>Lingula</taxon>
    </lineage>
</organism>
<evidence type="ECO:0000259" key="6">
    <source>
        <dbReference type="PROSITE" id="PS50181"/>
    </source>
</evidence>
<feature type="compositionally biased region" description="Basic and acidic residues" evidence="5">
    <location>
        <begin position="392"/>
        <end position="402"/>
    </location>
</feature>
<dbReference type="PROSITE" id="PS50181">
    <property type="entry name" value="FBOX"/>
    <property type="match status" value="1"/>
</dbReference>
<keyword evidence="7" id="KW-1185">Reference proteome</keyword>
<dbReference type="AlphaFoldDB" id="A0A1S3ISA2"/>
<dbReference type="SMART" id="SM00256">
    <property type="entry name" value="FBOX"/>
    <property type="match status" value="1"/>
</dbReference>
<dbReference type="Pfam" id="PF00580">
    <property type="entry name" value="UvrD-helicase"/>
    <property type="match status" value="1"/>
</dbReference>
<dbReference type="InParanoid" id="A0A1S3ISA2"/>
<evidence type="ECO:0000256" key="1">
    <source>
        <dbReference type="ARBA" id="ARBA00022741"/>
    </source>
</evidence>
<reference evidence="8" key="1">
    <citation type="submission" date="2025-08" db="UniProtKB">
        <authorList>
            <consortium name="RefSeq"/>
        </authorList>
    </citation>
    <scope>IDENTIFICATION</scope>
    <source>
        <tissue evidence="8">Gonads</tissue>
    </source>
</reference>
<dbReference type="OMA" id="CERCVWT"/>
<dbReference type="GeneID" id="106166404"/>
<keyword evidence="2" id="KW-0378">Hydrolase</keyword>
<dbReference type="GO" id="GO:0031297">
    <property type="term" value="P:replication fork processing"/>
    <property type="evidence" value="ECO:0007669"/>
    <property type="project" value="TreeGrafter"/>
</dbReference>
<feature type="region of interest" description="Disordered" evidence="5">
    <location>
        <begin position="382"/>
        <end position="402"/>
    </location>
</feature>
<protein>
    <submittedName>
        <fullName evidence="8">F-box DNA helicase 1-like isoform X1</fullName>
    </submittedName>
</protein>
<feature type="region of interest" description="Disordered" evidence="5">
    <location>
        <begin position="139"/>
        <end position="167"/>
    </location>
</feature>
<dbReference type="SUPFAM" id="SSF52540">
    <property type="entry name" value="P-loop containing nucleoside triphosphate hydrolases"/>
    <property type="match status" value="1"/>
</dbReference>
<evidence type="ECO:0000256" key="2">
    <source>
        <dbReference type="ARBA" id="ARBA00022801"/>
    </source>
</evidence>
<dbReference type="PANTHER" id="PTHR11070">
    <property type="entry name" value="UVRD / RECB / PCRA DNA HELICASE FAMILY MEMBER"/>
    <property type="match status" value="1"/>
</dbReference>
<gene>
    <name evidence="8" type="primary">LOC106166404</name>
</gene>
<dbReference type="SUPFAM" id="SSF81383">
    <property type="entry name" value="F-box domain"/>
    <property type="match status" value="1"/>
</dbReference>
<feature type="compositionally biased region" description="Low complexity" evidence="5">
    <location>
        <begin position="151"/>
        <end position="164"/>
    </location>
</feature>
<feature type="compositionally biased region" description="Low complexity" evidence="5">
    <location>
        <begin position="270"/>
        <end position="292"/>
    </location>
</feature>
<evidence type="ECO:0000313" key="7">
    <source>
        <dbReference type="Proteomes" id="UP000085678"/>
    </source>
</evidence>
<evidence type="ECO:0000256" key="3">
    <source>
        <dbReference type="ARBA" id="ARBA00022806"/>
    </source>
</evidence>
<proteinExistence type="predicted"/>
<evidence type="ECO:0000256" key="5">
    <source>
        <dbReference type="SAM" id="MobiDB-lite"/>
    </source>
</evidence>
<dbReference type="InterPro" id="IPR014016">
    <property type="entry name" value="UvrD-like_ATP-bd"/>
</dbReference>
<dbReference type="GO" id="GO:0043138">
    <property type="term" value="F:3'-5' DNA helicase activity"/>
    <property type="evidence" value="ECO:0007669"/>
    <property type="project" value="TreeGrafter"/>
</dbReference>
<dbReference type="InterPro" id="IPR027785">
    <property type="entry name" value="UvrD-like_helicase_C"/>
</dbReference>
<evidence type="ECO:0000313" key="8">
    <source>
        <dbReference type="RefSeq" id="XP_013400414.1"/>
    </source>
</evidence>
<dbReference type="Pfam" id="PF12937">
    <property type="entry name" value="F-box-like"/>
    <property type="match status" value="1"/>
</dbReference>
<sequence>MSEQTSAVPTSGETQAAKRRKVQLTTAQCQERSSSEEGAIPLTNPAAVKTSSKDPNRGLYPRSRANKTKSRMPENESSKINLEMTAQYNGFQPAGYQYTLNRSPKQSPGKRHIIQKNKLTNYFSSTKPEFSECIGADNTEDAPVQCTPPQSITSSSENSVPSTSKASISDECIGVRFKEDGTLKFTPLDSIPTSHSSSPSFSTSTSKASISDECIGVRFKEDGTLKFTPLDSIPTSHSSSPSFTKIREFGGIKGANQSEDAPLQCTPPHSIKTSLQNLSSSSKGSSPSSSQTRKTCVMYSPLKKLENGTYVCEKSPVNATTSKTTLWPTLALDDDSSDFEKKGATSFSTQRKNFSRNIFDDDSNDFDCNSATVFSSQRNGFSRSTNTATKVDPQKGEKTSVDEKQRYETVGNLSDKYGLLGTGEVDLTGDETDSDKDYFSMLPIEVIENILCQLPMLDLALNVNRVCSQWNDIISDERFVPWKKMYHKLKKDDEKAIQFTKNLLVEGNMKTIPDLLMGLIRHLKDHKPVTVRVNTMSECLRRHTKYECAEDLLKERLEDCIVDGVPNPWSLITMLVIISETVHDIEEVIECLLCAHSQCTANEVVECLYHIAVILLAFKKNFSTGPWNGILYRLYYALYLHENSTTSNMLDLTGVFEKSKGQQSLLKYGKATGLKMTHEQQRIINHNVARGDVLKIIAFAGTGKTSTLIRYTQFRPSTSFVLVVYNKAVSDRNKSAFPSNVNSTTGHALAFRSFGVKYKSKLGDVKVSHLLDFLPNLKGFNSFLRCKAVRDTINTFMNSADPFITTAHVPLTEMGKNGQPKDIDHEKKMQYSQDASKAWEVMKNVSNCQLNMPHDGYLKLFQLSRVPEKVLSKYDCILIDEAQDLTPAIADLLLRQPQAKILVGDPHQQIYAFRGAVNSMRQVENTHTFYLTQSFRFGPEIAYVANCVLEHLKKEKTKTLVGSGVPGGVYGDQEGQLAILCRCNYTVFNEATKKCCYTDKNLKVAFVGGTDGFGFPFLMEIYAMLLSEEQRKKENRAIKNRLLQKFLKQPCPFGALEKFAENVEDADLLGKIKIVKTFHHRLPNIVDKILSKTVGDLRLADVVFSTAHKSKGLEFSTVQLTDDFLINSDGQTVEHKEDECNILYVAVTRAKKRLQMNEILMKHVLRHLGEQFEYPVSSKSLEKDGASIKCMYTDQVFKPNAATLVRRTVKIDGGRVTLDGGMHSPVVVHQNYPAWRELLGTPGSGEDTSSQDSDYQYIMDEDMVDAMVGWFM</sequence>
<dbReference type="GO" id="GO:0000724">
    <property type="term" value="P:double-strand break repair via homologous recombination"/>
    <property type="evidence" value="ECO:0007669"/>
    <property type="project" value="TreeGrafter"/>
</dbReference>
<dbReference type="Gene3D" id="3.40.50.300">
    <property type="entry name" value="P-loop containing nucleotide triphosphate hydrolases"/>
    <property type="match status" value="2"/>
</dbReference>
<dbReference type="Gene3D" id="1.20.1280.50">
    <property type="match status" value="1"/>
</dbReference>
<dbReference type="InterPro" id="IPR001810">
    <property type="entry name" value="F-box_dom"/>
</dbReference>
<dbReference type="InterPro" id="IPR027417">
    <property type="entry name" value="P-loop_NTPase"/>
</dbReference>
<dbReference type="Pfam" id="PF13538">
    <property type="entry name" value="UvrD_C_2"/>
    <property type="match status" value="1"/>
</dbReference>
<dbReference type="RefSeq" id="XP_013400414.1">
    <property type="nucleotide sequence ID" value="XM_013544960.1"/>
</dbReference>
<dbReference type="KEGG" id="lak:106166404"/>
<feature type="region of interest" description="Disordered" evidence="5">
    <location>
        <begin position="254"/>
        <end position="294"/>
    </location>
</feature>
<feature type="domain" description="F-box" evidence="6">
    <location>
        <begin position="436"/>
        <end position="485"/>
    </location>
</feature>
<dbReference type="GO" id="GO:0005634">
    <property type="term" value="C:nucleus"/>
    <property type="evidence" value="ECO:0007669"/>
    <property type="project" value="TreeGrafter"/>
</dbReference>
<dbReference type="InterPro" id="IPR036047">
    <property type="entry name" value="F-box-like_dom_sf"/>
</dbReference>
<dbReference type="OrthoDB" id="1470711at2759"/>
<dbReference type="Proteomes" id="UP000085678">
    <property type="component" value="Unplaced"/>
</dbReference>
<dbReference type="InterPro" id="IPR000212">
    <property type="entry name" value="DNA_helicase_UvrD/REP"/>
</dbReference>
<feature type="region of interest" description="Disordered" evidence="5">
    <location>
        <begin position="1"/>
        <end position="79"/>
    </location>
</feature>